<dbReference type="InterPro" id="IPR027417">
    <property type="entry name" value="P-loop_NTPase"/>
</dbReference>
<dbReference type="RefSeq" id="WP_200311726.1">
    <property type="nucleotide sequence ID" value="NZ_JAENIM010000041.1"/>
</dbReference>
<dbReference type="EMBL" id="JAENIM010000041">
    <property type="protein sequence ID" value="MBK1791707.1"/>
    <property type="molecule type" value="Genomic_DNA"/>
</dbReference>
<dbReference type="Proteomes" id="UP000624703">
    <property type="component" value="Unassembled WGS sequence"/>
</dbReference>
<proteinExistence type="predicted"/>
<evidence type="ECO:0008006" key="3">
    <source>
        <dbReference type="Google" id="ProtNLM"/>
    </source>
</evidence>
<dbReference type="Gene3D" id="3.40.50.300">
    <property type="entry name" value="P-loop containing nucleotide triphosphate hydrolases"/>
    <property type="match status" value="1"/>
</dbReference>
<evidence type="ECO:0000313" key="1">
    <source>
        <dbReference type="EMBL" id="MBK1791707.1"/>
    </source>
</evidence>
<reference evidence="1" key="1">
    <citation type="submission" date="2021-01" db="EMBL/GenBank/DDBJ databases">
        <title>Modified the classification status of verrucomicrobia.</title>
        <authorList>
            <person name="Feng X."/>
        </authorList>
    </citation>
    <scope>NUCLEOTIDE SEQUENCE</scope>
    <source>
        <strain evidence="1">_KCTC 22039</strain>
    </source>
</reference>
<comment type="caution">
    <text evidence="1">The sequence shown here is derived from an EMBL/GenBank/DDBJ whole genome shotgun (WGS) entry which is preliminary data.</text>
</comment>
<dbReference type="SUPFAM" id="SSF52540">
    <property type="entry name" value="P-loop containing nucleoside triphosphate hydrolases"/>
    <property type="match status" value="1"/>
</dbReference>
<dbReference type="InterPro" id="IPR052922">
    <property type="entry name" value="Cytidylate_Kinase-2"/>
</dbReference>
<dbReference type="PANTHER" id="PTHR37816">
    <property type="entry name" value="YALI0E33011P"/>
    <property type="match status" value="1"/>
</dbReference>
<sequence length="167" mass="19362">MQRVSIIGCCGAGKSTLSHTLSAISGLPIVHLDTEFWGEGWTLPDLAEFRERTTSLYQADRWIIDGHYFSTLDNRLKRSDTVYHLDYPTHICLLRALSRTFTGFGKVRPDCAAGCPERLNLEFILYIIRYRKKFRQRTMHLLAEHPHLTVHSFKHPRELEAHIKQIS</sequence>
<dbReference type="PANTHER" id="PTHR37816:SF3">
    <property type="entry name" value="MODULATES DNA TOPOLOGY"/>
    <property type="match status" value="1"/>
</dbReference>
<name>A0A8J7MFD4_9BACT</name>
<gene>
    <name evidence="1" type="ORF">JIN82_11140</name>
</gene>
<evidence type="ECO:0000313" key="2">
    <source>
        <dbReference type="Proteomes" id="UP000624703"/>
    </source>
</evidence>
<organism evidence="1 2">
    <name type="scientific">Persicirhabdus sediminis</name>
    <dbReference type="NCBI Taxonomy" id="454144"/>
    <lineage>
        <taxon>Bacteria</taxon>
        <taxon>Pseudomonadati</taxon>
        <taxon>Verrucomicrobiota</taxon>
        <taxon>Verrucomicrobiia</taxon>
        <taxon>Verrucomicrobiales</taxon>
        <taxon>Verrucomicrobiaceae</taxon>
        <taxon>Persicirhabdus</taxon>
    </lineage>
</organism>
<protein>
    <recommendedName>
        <fullName evidence="3">Adenylate kinase</fullName>
    </recommendedName>
</protein>
<dbReference type="AlphaFoldDB" id="A0A8J7MFD4"/>
<accession>A0A8J7MFD4</accession>
<keyword evidence="2" id="KW-1185">Reference proteome</keyword>